<evidence type="ECO:0000259" key="1">
    <source>
        <dbReference type="Pfam" id="PF13456"/>
    </source>
</evidence>
<proteinExistence type="predicted"/>
<dbReference type="PaxDb" id="4097-A0A1S4BS70"/>
<dbReference type="InterPro" id="IPR002156">
    <property type="entry name" value="RNaseH_domain"/>
</dbReference>
<dbReference type="InterPro" id="IPR053151">
    <property type="entry name" value="RNase_H-like"/>
</dbReference>
<evidence type="ECO:0000313" key="2">
    <source>
        <dbReference type="Proteomes" id="UP000790787"/>
    </source>
</evidence>
<dbReference type="RefSeq" id="XP_016491734.1">
    <property type="nucleotide sequence ID" value="XM_016636248.1"/>
</dbReference>
<dbReference type="OrthoDB" id="1305444at2759"/>
<dbReference type="GO" id="GO:0003676">
    <property type="term" value="F:nucleic acid binding"/>
    <property type="evidence" value="ECO:0007669"/>
    <property type="project" value="InterPro"/>
</dbReference>
<protein>
    <submittedName>
        <fullName evidence="3">14.7 kDa ribonuclease H-like protein</fullName>
    </submittedName>
    <submittedName>
        <fullName evidence="3">Uncharacterized protein LOC107811342</fullName>
    </submittedName>
</protein>
<dbReference type="InterPro" id="IPR036397">
    <property type="entry name" value="RNaseH_sf"/>
</dbReference>
<dbReference type="CDD" id="cd06222">
    <property type="entry name" value="RNase_H_like"/>
    <property type="match status" value="1"/>
</dbReference>
<dbReference type="Pfam" id="PF13456">
    <property type="entry name" value="RVT_3"/>
    <property type="match status" value="1"/>
</dbReference>
<dbReference type="AlphaFoldDB" id="A0A1S4BS70"/>
<dbReference type="Gene3D" id="3.30.420.10">
    <property type="entry name" value="Ribonuclease H-like superfamily/Ribonuclease H"/>
    <property type="match status" value="1"/>
</dbReference>
<dbReference type="SUPFAM" id="SSF53098">
    <property type="entry name" value="Ribonuclease H-like"/>
    <property type="match status" value="1"/>
</dbReference>
<dbReference type="InterPro" id="IPR012337">
    <property type="entry name" value="RNaseH-like_sf"/>
</dbReference>
<keyword evidence="2" id="KW-1185">Reference proteome</keyword>
<dbReference type="InterPro" id="IPR044730">
    <property type="entry name" value="RNase_H-like_dom_plant"/>
</dbReference>
<dbReference type="Proteomes" id="UP000790787">
    <property type="component" value="Chromosome 11"/>
</dbReference>
<dbReference type="GO" id="GO:0004523">
    <property type="term" value="F:RNA-DNA hybrid ribonuclease activity"/>
    <property type="evidence" value="ECO:0007669"/>
    <property type="project" value="InterPro"/>
</dbReference>
<dbReference type="PANTHER" id="PTHR47723:SF19">
    <property type="entry name" value="POLYNUCLEOTIDYL TRANSFERASE, RIBONUCLEASE H-LIKE SUPERFAMILY PROTEIN"/>
    <property type="match status" value="1"/>
</dbReference>
<reference evidence="2" key="1">
    <citation type="journal article" date="2014" name="Nat. Commun.">
        <title>The tobacco genome sequence and its comparison with those of tomato and potato.</title>
        <authorList>
            <person name="Sierro N."/>
            <person name="Battey J.N."/>
            <person name="Ouadi S."/>
            <person name="Bakaher N."/>
            <person name="Bovet L."/>
            <person name="Willig A."/>
            <person name="Goepfert S."/>
            <person name="Peitsch M.C."/>
            <person name="Ivanov N.V."/>
        </authorList>
    </citation>
    <scope>NUCLEOTIDE SEQUENCE [LARGE SCALE GENOMIC DNA]</scope>
</reference>
<evidence type="ECO:0000313" key="3">
    <source>
        <dbReference type="RefSeq" id="XP_016491734.1"/>
    </source>
</evidence>
<name>A0A1S4BS70_TOBAC</name>
<dbReference type="PANTHER" id="PTHR47723">
    <property type="entry name" value="OS05G0353850 PROTEIN"/>
    <property type="match status" value="1"/>
</dbReference>
<organism evidence="2 3">
    <name type="scientific">Nicotiana tabacum</name>
    <name type="common">Common tobacco</name>
    <dbReference type="NCBI Taxonomy" id="4097"/>
    <lineage>
        <taxon>Eukaryota</taxon>
        <taxon>Viridiplantae</taxon>
        <taxon>Streptophyta</taxon>
        <taxon>Embryophyta</taxon>
        <taxon>Tracheophyta</taxon>
        <taxon>Spermatophyta</taxon>
        <taxon>Magnoliopsida</taxon>
        <taxon>eudicotyledons</taxon>
        <taxon>Gunneridae</taxon>
        <taxon>Pentapetalae</taxon>
        <taxon>asterids</taxon>
        <taxon>lamiids</taxon>
        <taxon>Solanales</taxon>
        <taxon>Solanaceae</taxon>
        <taxon>Nicotianoideae</taxon>
        <taxon>Nicotianeae</taxon>
        <taxon>Nicotiana</taxon>
    </lineage>
</organism>
<accession>A0A1S4BS70</accession>
<feature type="domain" description="RNase H type-1" evidence="1">
    <location>
        <begin position="16"/>
        <end position="136"/>
    </location>
</feature>
<dbReference type="OMA" id="VQHARIN"/>
<dbReference type="KEGG" id="nta:107811342"/>
<dbReference type="GeneID" id="107811342"/>
<sequence length="156" mass="17589">MQIIWEPILPETVKVNTDGSFSKESGKAGIDGVVRDYHGDLIMAFSMPINCDSNKMADAKTTEFGGKWCSQNGYANFSLELDSMIIVEILTERDTNNLKIKMLIDRTSNIVQHARINVKHCFREDNQVADCLAKLAITTNKRRVFHSIQQLPNSVK</sequence>
<gene>
    <name evidence="3" type="primary">LOC107811342</name>
</gene>
<reference evidence="3" key="2">
    <citation type="submission" date="2025-08" db="UniProtKB">
        <authorList>
            <consortium name="RefSeq"/>
        </authorList>
    </citation>
    <scope>IDENTIFICATION</scope>
    <source>
        <tissue evidence="3">Leaf</tissue>
    </source>
</reference>